<gene>
    <name evidence="1" type="ORF">Amal_00394</name>
</gene>
<dbReference type="AlphaFoldDB" id="A0A177GF09"/>
<sequence length="87" mass="10092">MLPTQNINALKCHITVGCIAHKRIDHHDKWSAPHEAESKSAGVRLHKRLGKYKRGVSFQKRHHRLNICGAFNCHRHTQTGFWKKANF</sequence>
<organism evidence="1 2">
    <name type="scientific">Acetobacter malorum</name>
    <dbReference type="NCBI Taxonomy" id="178901"/>
    <lineage>
        <taxon>Bacteria</taxon>
        <taxon>Pseudomonadati</taxon>
        <taxon>Pseudomonadota</taxon>
        <taxon>Alphaproteobacteria</taxon>
        <taxon>Acetobacterales</taxon>
        <taxon>Acetobacteraceae</taxon>
        <taxon>Acetobacter</taxon>
    </lineage>
</organism>
<proteinExistence type="predicted"/>
<name>A0A177GF09_9PROT</name>
<protein>
    <submittedName>
        <fullName evidence="1">Uncharacterized protein</fullName>
    </submittedName>
</protein>
<dbReference type="Proteomes" id="UP000077349">
    <property type="component" value="Unassembled WGS sequence"/>
</dbReference>
<dbReference type="PATRIC" id="fig|178901.16.peg.418"/>
<comment type="caution">
    <text evidence="1">The sequence shown here is derived from an EMBL/GenBank/DDBJ whole genome shotgun (WGS) entry which is preliminary data.</text>
</comment>
<evidence type="ECO:0000313" key="2">
    <source>
        <dbReference type="Proteomes" id="UP000077349"/>
    </source>
</evidence>
<dbReference type="EMBL" id="LVHD01000003">
    <property type="protein sequence ID" value="OAG78381.1"/>
    <property type="molecule type" value="Genomic_DNA"/>
</dbReference>
<reference evidence="1 2" key="1">
    <citation type="submission" date="2016-03" db="EMBL/GenBank/DDBJ databases">
        <title>Draft genome sequence of Acetobacter malorum CECT 7742, a strain isolated from strawberry vinegar.</title>
        <authorList>
            <person name="Sainz F."/>
            <person name="Mas A."/>
            <person name="Torija M.J."/>
        </authorList>
    </citation>
    <scope>NUCLEOTIDE SEQUENCE [LARGE SCALE GENOMIC DNA]</scope>
    <source>
        <strain evidence="1 2">CECT 7742</strain>
    </source>
</reference>
<evidence type="ECO:0000313" key="1">
    <source>
        <dbReference type="EMBL" id="OAG78381.1"/>
    </source>
</evidence>
<accession>A0A177GF09</accession>